<dbReference type="AlphaFoldDB" id="A0A9P9DYD8"/>
<keyword evidence="2 3" id="KW-0378">Hydrolase</keyword>
<dbReference type="Proteomes" id="UP000738349">
    <property type="component" value="Unassembled WGS sequence"/>
</dbReference>
<evidence type="ECO:0000259" key="4">
    <source>
        <dbReference type="Pfam" id="PF00135"/>
    </source>
</evidence>
<evidence type="ECO:0000313" key="5">
    <source>
        <dbReference type="EMBL" id="KAH7127319.1"/>
    </source>
</evidence>
<feature type="domain" description="Carboxylesterase type B" evidence="4">
    <location>
        <begin position="13"/>
        <end position="531"/>
    </location>
</feature>
<dbReference type="EMBL" id="JAGMUV010000019">
    <property type="protein sequence ID" value="KAH7127319.1"/>
    <property type="molecule type" value="Genomic_DNA"/>
</dbReference>
<dbReference type="InterPro" id="IPR002018">
    <property type="entry name" value="CarbesteraseB"/>
</dbReference>
<dbReference type="OrthoDB" id="408631at2759"/>
<feature type="signal peptide" evidence="3">
    <location>
        <begin position="1"/>
        <end position="20"/>
    </location>
</feature>
<dbReference type="PANTHER" id="PTHR43918">
    <property type="entry name" value="ACETYLCHOLINESTERASE"/>
    <property type="match status" value="1"/>
</dbReference>
<dbReference type="InterPro" id="IPR050654">
    <property type="entry name" value="AChE-related_enzymes"/>
</dbReference>
<dbReference type="InterPro" id="IPR019819">
    <property type="entry name" value="Carboxylesterase_B_CS"/>
</dbReference>
<dbReference type="Gene3D" id="3.40.50.1820">
    <property type="entry name" value="alpha/beta hydrolase"/>
    <property type="match status" value="1"/>
</dbReference>
<accession>A0A9P9DYD8</accession>
<dbReference type="InterPro" id="IPR029058">
    <property type="entry name" value="AB_hydrolase_fold"/>
</dbReference>
<evidence type="ECO:0000313" key="6">
    <source>
        <dbReference type="Proteomes" id="UP000738349"/>
    </source>
</evidence>
<dbReference type="PROSITE" id="PS00122">
    <property type="entry name" value="CARBOXYLESTERASE_B_1"/>
    <property type="match status" value="1"/>
</dbReference>
<dbReference type="Pfam" id="PF00135">
    <property type="entry name" value="COesterase"/>
    <property type="match status" value="1"/>
</dbReference>
<feature type="chain" id="PRO_5040537850" description="Carboxylic ester hydrolase" evidence="3">
    <location>
        <begin position="21"/>
        <end position="557"/>
    </location>
</feature>
<name>A0A9P9DYD8_9HYPO</name>
<keyword evidence="6" id="KW-1185">Reference proteome</keyword>
<dbReference type="EC" id="3.1.1.-" evidence="3"/>
<keyword evidence="3" id="KW-0732">Signal</keyword>
<organism evidence="5 6">
    <name type="scientific">Dactylonectria macrodidyma</name>
    <dbReference type="NCBI Taxonomy" id="307937"/>
    <lineage>
        <taxon>Eukaryota</taxon>
        <taxon>Fungi</taxon>
        <taxon>Dikarya</taxon>
        <taxon>Ascomycota</taxon>
        <taxon>Pezizomycotina</taxon>
        <taxon>Sordariomycetes</taxon>
        <taxon>Hypocreomycetidae</taxon>
        <taxon>Hypocreales</taxon>
        <taxon>Nectriaceae</taxon>
        <taxon>Dactylonectria</taxon>
    </lineage>
</organism>
<dbReference type="SUPFAM" id="SSF53474">
    <property type="entry name" value="alpha/beta-Hydrolases"/>
    <property type="match status" value="1"/>
</dbReference>
<evidence type="ECO:0000256" key="3">
    <source>
        <dbReference type="RuleBase" id="RU361235"/>
    </source>
</evidence>
<comment type="caution">
    <text evidence="5">The sequence shown here is derived from an EMBL/GenBank/DDBJ whole genome shotgun (WGS) entry which is preliminary data.</text>
</comment>
<dbReference type="PROSITE" id="PS00941">
    <property type="entry name" value="CARBOXYLESTERASE_B_2"/>
    <property type="match status" value="1"/>
</dbReference>
<protein>
    <recommendedName>
        <fullName evidence="3">Carboxylic ester hydrolase</fullName>
        <ecNumber evidence="3">3.1.1.-</ecNumber>
    </recommendedName>
</protein>
<dbReference type="GO" id="GO:0052689">
    <property type="term" value="F:carboxylic ester hydrolase activity"/>
    <property type="evidence" value="ECO:0007669"/>
    <property type="project" value="TreeGrafter"/>
</dbReference>
<dbReference type="PANTHER" id="PTHR43918:SF4">
    <property type="entry name" value="CARBOXYLIC ESTER HYDROLASE"/>
    <property type="match status" value="1"/>
</dbReference>
<reference evidence="5" key="1">
    <citation type="journal article" date="2021" name="Nat. Commun.">
        <title>Genetic determinants of endophytism in the Arabidopsis root mycobiome.</title>
        <authorList>
            <person name="Mesny F."/>
            <person name="Miyauchi S."/>
            <person name="Thiergart T."/>
            <person name="Pickel B."/>
            <person name="Atanasova L."/>
            <person name="Karlsson M."/>
            <person name="Huettel B."/>
            <person name="Barry K.W."/>
            <person name="Haridas S."/>
            <person name="Chen C."/>
            <person name="Bauer D."/>
            <person name="Andreopoulos W."/>
            <person name="Pangilinan J."/>
            <person name="LaButti K."/>
            <person name="Riley R."/>
            <person name="Lipzen A."/>
            <person name="Clum A."/>
            <person name="Drula E."/>
            <person name="Henrissat B."/>
            <person name="Kohler A."/>
            <person name="Grigoriev I.V."/>
            <person name="Martin F.M."/>
            <person name="Hacquard S."/>
        </authorList>
    </citation>
    <scope>NUCLEOTIDE SEQUENCE</scope>
    <source>
        <strain evidence="5">MPI-CAGE-AT-0147</strain>
    </source>
</reference>
<gene>
    <name evidence="5" type="ORF">EDB81DRAFT_846229</name>
</gene>
<evidence type="ECO:0000256" key="1">
    <source>
        <dbReference type="ARBA" id="ARBA00005964"/>
    </source>
</evidence>
<proteinExistence type="inferred from homology"/>
<sequence length="557" mass="60286">MRFVAITTLSLLQSPTVVIANGTIQGRYDSAHHQDLFLGIPYAEPPVDKLRFARPQPLKRKWCSPLSATEYSPFCVGSSINLLGFSQPSITYPEDEDCLTINVIRPSGRYVSPLPVLVWIHGGGFQEGGSGDRRYNMSYLVHKSSAMGAPIIGVSFNYRLGVFGFISGQPFRDQKRTNLGLHDQRLALRWVRENIRRFGGDPRRVTIHGESAGALSVGIHLLAYGGRDEGLFHGAIAQSGGPFYHMPFASETVQDSQLEVLQNATGCSGGDVVSCLRVIPAKVLRDASRFISLNPIVDHGILVQPNSVALRNGAFVKVPLLIGANTNEGTPFAPLLSPIGANSTDDAVAALLAFTGPGRLSNETVRRFGELYWDLEPAAVQAELGTVLADPGEPYGPFYGVISLLAGDLSMAGGRRIAAEWWARHGANAYSYRFDTVPAGISPEILGASHFQEVAFVFGNTRGEGYELDPFNASTAGEKGRLLDLSDVMGRIWVSFVNTGSPNYHGVPDLGVTWPRYNTKKPQNIVFNATKGVELEKDDFRAEGIRLLGDVAGSIGL</sequence>
<evidence type="ECO:0000256" key="2">
    <source>
        <dbReference type="ARBA" id="ARBA00022801"/>
    </source>
</evidence>
<comment type="similarity">
    <text evidence="1 3">Belongs to the type-B carboxylesterase/lipase family.</text>
</comment>
<dbReference type="InterPro" id="IPR019826">
    <property type="entry name" value="Carboxylesterase_B_AS"/>
</dbReference>